<comment type="caution">
    <text evidence="5">The sequence shown here is derived from an EMBL/GenBank/DDBJ whole genome shotgun (WGS) entry which is preliminary data.</text>
</comment>
<evidence type="ECO:0000256" key="2">
    <source>
        <dbReference type="ARBA" id="ARBA00023002"/>
    </source>
</evidence>
<dbReference type="PRINTS" id="PR00080">
    <property type="entry name" value="SDRFAMILY"/>
</dbReference>
<evidence type="ECO:0000256" key="3">
    <source>
        <dbReference type="RuleBase" id="RU000363"/>
    </source>
</evidence>
<reference evidence="5 6" key="1">
    <citation type="journal article" date="2019" name="Emerg. Microbes Infect.">
        <title>Comprehensive subspecies identification of 175 nontuberculous mycobacteria species based on 7547 genomic profiles.</title>
        <authorList>
            <person name="Matsumoto Y."/>
            <person name="Kinjo T."/>
            <person name="Motooka D."/>
            <person name="Nabeya D."/>
            <person name="Jung N."/>
            <person name="Uechi K."/>
            <person name="Horii T."/>
            <person name="Iida T."/>
            <person name="Fujita J."/>
            <person name="Nakamura S."/>
        </authorList>
    </citation>
    <scope>NUCLEOTIDE SEQUENCE [LARGE SCALE GENOMIC DNA]</scope>
    <source>
        <strain evidence="5 6">JCM 30726</strain>
    </source>
</reference>
<dbReference type="InterPro" id="IPR020904">
    <property type="entry name" value="Sc_DH/Rdtase_CS"/>
</dbReference>
<dbReference type="Proteomes" id="UP000465301">
    <property type="component" value="Unassembled WGS sequence"/>
</dbReference>
<dbReference type="InterPro" id="IPR036291">
    <property type="entry name" value="NAD(P)-bd_dom_sf"/>
</dbReference>
<evidence type="ECO:0000256" key="1">
    <source>
        <dbReference type="ARBA" id="ARBA00006484"/>
    </source>
</evidence>
<dbReference type="FunFam" id="3.40.50.720:FF:000084">
    <property type="entry name" value="Short-chain dehydrogenase reductase"/>
    <property type="match status" value="1"/>
</dbReference>
<dbReference type="Gene3D" id="3.40.50.720">
    <property type="entry name" value="NAD(P)-binding Rossmann-like Domain"/>
    <property type="match status" value="1"/>
</dbReference>
<gene>
    <name evidence="5" type="ORF">MTIM_32250</name>
</gene>
<dbReference type="GO" id="GO:0016491">
    <property type="term" value="F:oxidoreductase activity"/>
    <property type="evidence" value="ECO:0007669"/>
    <property type="project" value="UniProtKB-KW"/>
</dbReference>
<keyword evidence="2" id="KW-0560">Oxidoreductase</keyword>
<dbReference type="InterPro" id="IPR002347">
    <property type="entry name" value="SDR_fam"/>
</dbReference>
<comment type="similarity">
    <text evidence="1 3">Belongs to the short-chain dehydrogenases/reductases (SDR) family.</text>
</comment>
<organism evidence="5 6">
    <name type="scientific">Mycobacterium timonense</name>
    <dbReference type="NCBI Taxonomy" id="701043"/>
    <lineage>
        <taxon>Bacteria</taxon>
        <taxon>Bacillati</taxon>
        <taxon>Actinomycetota</taxon>
        <taxon>Actinomycetes</taxon>
        <taxon>Mycobacteriales</taxon>
        <taxon>Mycobacteriaceae</taxon>
        <taxon>Mycobacterium</taxon>
        <taxon>Mycobacterium avium complex (MAC)</taxon>
    </lineage>
</organism>
<dbReference type="EMBL" id="BLLA01000001">
    <property type="protein sequence ID" value="GFG97346.1"/>
    <property type="molecule type" value="Genomic_DNA"/>
</dbReference>
<keyword evidence="6" id="KW-1185">Reference proteome</keyword>
<name>A0A7I9Z944_9MYCO</name>
<feature type="domain" description="Ketoreductase" evidence="4">
    <location>
        <begin position="13"/>
        <end position="194"/>
    </location>
</feature>
<dbReference type="CDD" id="cd05233">
    <property type="entry name" value="SDR_c"/>
    <property type="match status" value="1"/>
</dbReference>
<dbReference type="Pfam" id="PF00106">
    <property type="entry name" value="adh_short"/>
    <property type="match status" value="1"/>
</dbReference>
<dbReference type="PANTHER" id="PTHR44196">
    <property type="entry name" value="DEHYDROGENASE/REDUCTASE SDR FAMILY MEMBER 7B"/>
    <property type="match status" value="1"/>
</dbReference>
<dbReference type="PROSITE" id="PS00061">
    <property type="entry name" value="ADH_SHORT"/>
    <property type="match status" value="1"/>
</dbReference>
<evidence type="ECO:0000259" key="4">
    <source>
        <dbReference type="SMART" id="SM00822"/>
    </source>
</evidence>
<evidence type="ECO:0000313" key="5">
    <source>
        <dbReference type="EMBL" id="GFG97346.1"/>
    </source>
</evidence>
<dbReference type="AlphaFoldDB" id="A0A7I9Z944"/>
<dbReference type="SUPFAM" id="SSF51735">
    <property type="entry name" value="NAD(P)-binding Rossmann-fold domains"/>
    <property type="match status" value="1"/>
</dbReference>
<dbReference type="GO" id="GO:0016020">
    <property type="term" value="C:membrane"/>
    <property type="evidence" value="ECO:0007669"/>
    <property type="project" value="TreeGrafter"/>
</dbReference>
<proteinExistence type="inferred from homology"/>
<dbReference type="PRINTS" id="PR00081">
    <property type="entry name" value="GDHRDH"/>
</dbReference>
<dbReference type="InterPro" id="IPR057326">
    <property type="entry name" value="KR_dom"/>
</dbReference>
<accession>A0A7I9Z944</accession>
<protein>
    <submittedName>
        <fullName evidence="5">Short-chain dehydrogenase</fullName>
    </submittedName>
</protein>
<dbReference type="SMART" id="SM00822">
    <property type="entry name" value="PKS_KR"/>
    <property type="match status" value="1"/>
</dbReference>
<dbReference type="RefSeq" id="WP_163711485.1">
    <property type="nucleotide sequence ID" value="NZ_BLLA01000001.1"/>
</dbReference>
<sequence>MMAKSSVGDLRGKTAIVTGAASGIGRALAVRLAQQGATVLAADRDEAGLANLVDAMPSLNLIRHPLDVTDRAAVFAAVDRAVSDTGRLDFMFNNAGIVVGGDFDQMTDEVWRRIVDINLWGVIYGTEAAFAQMRKQGNGHIVNTSSSAGVMPVVRSAAYATTKHAVVGLSTSLRAEAAPHGIAVSVVIPGMVDTNIFGSATNLDGYNYQAAVDKVPMHKVSPTQAADAILRGVAKNRSFIVFPLVNQVIVALQRAFPTVMHPLMARSGM</sequence>
<dbReference type="PANTHER" id="PTHR44196:SF1">
    <property type="entry name" value="DEHYDROGENASE_REDUCTASE SDR FAMILY MEMBER 7B"/>
    <property type="match status" value="1"/>
</dbReference>
<evidence type="ECO:0000313" key="6">
    <source>
        <dbReference type="Proteomes" id="UP000465301"/>
    </source>
</evidence>